<accession>A0A0J6VP78</accession>
<sequence>MAESSRYQGSDGSWMFVMVVLMSCRSRLLQIWYSTVIRWFSCPSGCYATVKQ</sequence>
<evidence type="ECO:0000313" key="2">
    <source>
        <dbReference type="Proteomes" id="UP000036513"/>
    </source>
</evidence>
<name>A0A0J6VP78_9MYCO</name>
<dbReference type="PATRIC" id="fig|37916.4.peg.3812"/>
<proteinExistence type="predicted"/>
<gene>
    <name evidence="1" type="ORF">MCHLDSM_03850</name>
</gene>
<organism evidence="1 2">
    <name type="scientific">Mycolicibacterium chlorophenolicum</name>
    <dbReference type="NCBI Taxonomy" id="37916"/>
    <lineage>
        <taxon>Bacteria</taxon>
        <taxon>Bacillati</taxon>
        <taxon>Actinomycetota</taxon>
        <taxon>Actinomycetes</taxon>
        <taxon>Mycobacteriales</taxon>
        <taxon>Mycobacteriaceae</taxon>
        <taxon>Mycolicibacterium</taxon>
    </lineage>
</organism>
<reference evidence="1 2" key="1">
    <citation type="journal article" date="2015" name="Genome Biol. Evol.">
        <title>Characterization of Three Mycobacterium spp. with Potential Use in Bioremediation by Genome Sequencing and Comparative Genomics.</title>
        <authorList>
            <person name="Das S."/>
            <person name="Pettersson B.M."/>
            <person name="Behra P.R."/>
            <person name="Ramesh M."/>
            <person name="Dasgupta S."/>
            <person name="Bhattacharya A."/>
            <person name="Kirsebom L.A."/>
        </authorList>
    </citation>
    <scope>NUCLEOTIDE SEQUENCE [LARGE SCALE GENOMIC DNA]</scope>
    <source>
        <strain evidence="1 2">DSM 43826</strain>
    </source>
</reference>
<dbReference type="PROSITE" id="PS51257">
    <property type="entry name" value="PROKAR_LIPOPROTEIN"/>
    <property type="match status" value="1"/>
</dbReference>
<comment type="caution">
    <text evidence="1">The sequence shown here is derived from an EMBL/GenBank/DDBJ whole genome shotgun (WGS) entry which is preliminary data.</text>
</comment>
<dbReference type="EMBL" id="JYNL01000041">
    <property type="protein sequence ID" value="KMO72865.1"/>
    <property type="molecule type" value="Genomic_DNA"/>
</dbReference>
<evidence type="ECO:0000313" key="1">
    <source>
        <dbReference type="EMBL" id="KMO72865.1"/>
    </source>
</evidence>
<protein>
    <submittedName>
        <fullName evidence="1">Uncharacterized protein</fullName>
    </submittedName>
</protein>
<dbReference type="Proteomes" id="UP000036513">
    <property type="component" value="Unassembled WGS sequence"/>
</dbReference>
<dbReference type="AlphaFoldDB" id="A0A0J6VP78"/>
<keyword evidence="2" id="KW-1185">Reference proteome</keyword>